<dbReference type="InterPro" id="IPR015943">
    <property type="entry name" value="WD40/YVTN_repeat-like_dom_sf"/>
</dbReference>
<dbReference type="GO" id="GO:0003677">
    <property type="term" value="F:DNA binding"/>
    <property type="evidence" value="ECO:0007669"/>
    <property type="project" value="UniProtKB-UniRule"/>
</dbReference>
<evidence type="ECO:0000313" key="7">
    <source>
        <dbReference type="EMBL" id="WFD28886.1"/>
    </source>
</evidence>
<evidence type="ECO:0000256" key="3">
    <source>
        <dbReference type="ARBA" id="ARBA00022574"/>
    </source>
</evidence>
<evidence type="ECO:0000256" key="6">
    <source>
        <dbReference type="SAM" id="MobiDB-lite"/>
    </source>
</evidence>
<evidence type="ECO:0000313" key="8">
    <source>
        <dbReference type="Proteomes" id="UP001213623"/>
    </source>
</evidence>
<dbReference type="SUPFAM" id="SSF50978">
    <property type="entry name" value="WD40 repeat-like"/>
    <property type="match status" value="1"/>
</dbReference>
<keyword evidence="3 5" id="KW-0853">WD repeat</keyword>
<keyword evidence="5" id="KW-0227">DNA damage</keyword>
<feature type="region of interest" description="Disordered" evidence="6">
    <location>
        <begin position="1"/>
        <end position="50"/>
    </location>
</feature>
<dbReference type="SMART" id="SM00320">
    <property type="entry name" value="WD40"/>
    <property type="match status" value="3"/>
</dbReference>
<keyword evidence="8" id="KW-1185">Reference proteome</keyword>
<evidence type="ECO:0000256" key="2">
    <source>
        <dbReference type="ARBA" id="ARBA00021132"/>
    </source>
</evidence>
<accession>A0AAF0EQD2</accession>
<comment type="function">
    <text evidence="5">DNA-binding protein that binds to both single- and double-stranded DNA. Binds preferentially to UV-damaged DNA. May be involved in DNA-metabolic processes.</text>
</comment>
<dbReference type="EMBL" id="CP119899">
    <property type="protein sequence ID" value="WFD28886.1"/>
    <property type="molecule type" value="Genomic_DNA"/>
</dbReference>
<dbReference type="GO" id="GO:2000001">
    <property type="term" value="P:regulation of DNA damage checkpoint"/>
    <property type="evidence" value="ECO:0007669"/>
    <property type="project" value="TreeGrafter"/>
</dbReference>
<evidence type="ECO:0000256" key="5">
    <source>
        <dbReference type="RuleBase" id="RU365004"/>
    </source>
</evidence>
<dbReference type="GO" id="GO:0006974">
    <property type="term" value="P:DNA damage response"/>
    <property type="evidence" value="ECO:0007669"/>
    <property type="project" value="UniProtKB-KW"/>
</dbReference>
<reference evidence="7" key="1">
    <citation type="submission" date="2023-03" db="EMBL/GenBank/DDBJ databases">
        <title>Mating type loci evolution in Malassezia.</title>
        <authorList>
            <person name="Coelho M.A."/>
        </authorList>
    </citation>
    <scope>NUCLEOTIDE SEQUENCE</scope>
    <source>
        <strain evidence="7">CBS 9557</strain>
    </source>
</reference>
<dbReference type="GO" id="GO:0005634">
    <property type="term" value="C:nucleus"/>
    <property type="evidence" value="ECO:0007669"/>
    <property type="project" value="TreeGrafter"/>
</dbReference>
<protein>
    <recommendedName>
        <fullName evidence="2 5">DNA damage-binding protein CMR1</fullName>
    </recommendedName>
</protein>
<evidence type="ECO:0000256" key="1">
    <source>
        <dbReference type="ARBA" id="ARBA00005434"/>
    </source>
</evidence>
<name>A0AAF0EQD2_9BASI</name>
<dbReference type="PANTHER" id="PTHR14773:SF0">
    <property type="entry name" value="WD REPEAT-CONTAINING PROTEIN 76"/>
    <property type="match status" value="1"/>
</dbReference>
<dbReference type="Proteomes" id="UP001213623">
    <property type="component" value="Chromosome 8"/>
</dbReference>
<dbReference type="InterPro" id="IPR036322">
    <property type="entry name" value="WD40_repeat_dom_sf"/>
</dbReference>
<dbReference type="AlphaFoldDB" id="A0AAF0EQD2"/>
<dbReference type="PANTHER" id="PTHR14773">
    <property type="entry name" value="WD REPEAT-CONTAINING PROTEIN 76"/>
    <property type="match status" value="1"/>
</dbReference>
<dbReference type="Gene3D" id="2.130.10.10">
    <property type="entry name" value="YVTN repeat-like/Quinoprotein amine dehydrogenase"/>
    <property type="match status" value="1"/>
</dbReference>
<gene>
    <name evidence="7" type="ORF">MNAN1_003901</name>
</gene>
<feature type="compositionally biased region" description="Polar residues" evidence="6">
    <location>
        <begin position="33"/>
        <end position="45"/>
    </location>
</feature>
<organism evidence="7 8">
    <name type="scientific">Malassezia nana</name>
    <dbReference type="NCBI Taxonomy" id="180528"/>
    <lineage>
        <taxon>Eukaryota</taxon>
        <taxon>Fungi</taxon>
        <taxon>Dikarya</taxon>
        <taxon>Basidiomycota</taxon>
        <taxon>Ustilaginomycotina</taxon>
        <taxon>Malasseziomycetes</taxon>
        <taxon>Malasseziales</taxon>
        <taxon>Malasseziaceae</taxon>
        <taxon>Malassezia</taxon>
    </lineage>
</organism>
<proteinExistence type="inferred from homology"/>
<keyword evidence="4" id="KW-0677">Repeat</keyword>
<dbReference type="InterPro" id="IPR050853">
    <property type="entry name" value="WD_repeat_DNA-damage-binding"/>
</dbReference>
<evidence type="ECO:0000256" key="4">
    <source>
        <dbReference type="ARBA" id="ARBA00022737"/>
    </source>
</evidence>
<dbReference type="InterPro" id="IPR001680">
    <property type="entry name" value="WD40_rpt"/>
</dbReference>
<comment type="similarity">
    <text evidence="1 5">Belongs to the WD repeat DDB2/WDR76 family.</text>
</comment>
<keyword evidence="5" id="KW-0238">DNA-binding</keyword>
<sequence length="372" mass="42055">MDYITRSHIQDRPKQMLPQRSSARLRGMKMDPENQNNETTLTNSDTPKEPLTPVVRHGNLSLEDLVADTLAEEEKKRLKDSLAVNFEDRKPLPTPKTELESLLRTMQLRSYTRVSQKRIYSMLYHPTLEKDLVFTGDQAGNLGVWDALADENESQSAEDIPTGSAFSLRMHGAAIGCLQMDPLSPERIYTSSYDSTLRVFSLKEQVSMEVWRSPSTVQLSEFDILCPVTNPSEASTPGSNHLDGRSLWLADHTGALIHIDVRSSPSDYHRWQISDKKVGGLAVNAQTPHCIATACNDRTVRFFDTRMLQHCREMPMPSNKLLETDLEELNKLYAVSQLGSMERDMACTSVDFSPDGKYLGMYTLLRYSQCML</sequence>